<dbReference type="RefSeq" id="WP_209460866.1">
    <property type="nucleotide sequence ID" value="NZ_JAGGKC010000037.1"/>
</dbReference>
<evidence type="ECO:0000313" key="2">
    <source>
        <dbReference type="EMBL" id="MBP1920706.1"/>
    </source>
</evidence>
<evidence type="ECO:0000313" key="3">
    <source>
        <dbReference type="Proteomes" id="UP001519271"/>
    </source>
</evidence>
<dbReference type="Proteomes" id="UP001519271">
    <property type="component" value="Unassembled WGS sequence"/>
</dbReference>
<feature type="domain" description="NERD" evidence="1">
    <location>
        <begin position="23"/>
        <end position="140"/>
    </location>
</feature>
<dbReference type="PROSITE" id="PS50965">
    <property type="entry name" value="NERD"/>
    <property type="match status" value="1"/>
</dbReference>
<accession>A0ABS4G828</accession>
<organism evidence="2 3">
    <name type="scientific">Youngiibacter multivorans</name>
    <dbReference type="NCBI Taxonomy" id="937251"/>
    <lineage>
        <taxon>Bacteria</taxon>
        <taxon>Bacillati</taxon>
        <taxon>Bacillota</taxon>
        <taxon>Clostridia</taxon>
        <taxon>Eubacteriales</taxon>
        <taxon>Clostridiaceae</taxon>
        <taxon>Youngiibacter</taxon>
    </lineage>
</organism>
<dbReference type="InterPro" id="IPR011528">
    <property type="entry name" value="NERD"/>
</dbReference>
<proteinExistence type="predicted"/>
<comment type="caution">
    <text evidence="2">The sequence shown here is derived from an EMBL/GenBank/DDBJ whole genome shotgun (WGS) entry which is preliminary data.</text>
</comment>
<evidence type="ECO:0000259" key="1">
    <source>
        <dbReference type="PROSITE" id="PS50965"/>
    </source>
</evidence>
<protein>
    <recommendedName>
        <fullName evidence="1">NERD domain-containing protein</fullName>
    </recommendedName>
</protein>
<reference evidence="2 3" key="1">
    <citation type="submission" date="2021-03" db="EMBL/GenBank/DDBJ databases">
        <title>Genomic Encyclopedia of Type Strains, Phase IV (KMG-IV): sequencing the most valuable type-strain genomes for metagenomic binning, comparative biology and taxonomic classification.</title>
        <authorList>
            <person name="Goeker M."/>
        </authorList>
    </citation>
    <scope>NUCLEOTIDE SEQUENCE [LARGE SCALE GENOMIC DNA]</scope>
    <source>
        <strain evidence="2 3">DSM 6139</strain>
    </source>
</reference>
<keyword evidence="3" id="KW-1185">Reference proteome</keyword>
<gene>
    <name evidence="2" type="ORF">J2Z34_003221</name>
</gene>
<dbReference type="Pfam" id="PF08378">
    <property type="entry name" value="NERD"/>
    <property type="match status" value="1"/>
</dbReference>
<name>A0ABS4G828_9CLOT</name>
<sequence>MKYNKSEYKGMTGNTYESVVQDKGKIGEMLTFSEMSRLPGTKRIFANLYIPQRDGTLTEIDLILINRTGIYVIESKNYSGWIFGDPNSFKWTQTLPNGEKNRFYNPIWQNKGHIDALLEVLTDVRREYFHSYIVFSDRCELKAVTSTYEAIVTKRRDLLEKMTDRFNNSRTIFNEDNIEQYSVALQKFASISQEEKERHIERVRGMRN</sequence>
<dbReference type="EMBL" id="JAGGKC010000037">
    <property type="protein sequence ID" value="MBP1920706.1"/>
    <property type="molecule type" value="Genomic_DNA"/>
</dbReference>